<evidence type="ECO:0000256" key="1">
    <source>
        <dbReference type="ARBA" id="ARBA00004479"/>
    </source>
</evidence>
<dbReference type="PROSITE" id="PS00022">
    <property type="entry name" value="EGF_1"/>
    <property type="match status" value="3"/>
</dbReference>
<keyword evidence="5" id="KW-0732">Signal</keyword>
<feature type="compositionally biased region" description="Polar residues" evidence="17">
    <location>
        <begin position="661"/>
        <end position="679"/>
    </location>
</feature>
<evidence type="ECO:0000256" key="12">
    <source>
        <dbReference type="ARBA" id="ARBA00023180"/>
    </source>
</evidence>
<feature type="disulfide bond" evidence="16">
    <location>
        <begin position="278"/>
        <end position="287"/>
    </location>
</feature>
<feature type="region of interest" description="Disordered" evidence="17">
    <location>
        <begin position="750"/>
        <end position="869"/>
    </location>
</feature>
<dbReference type="GeneTree" id="ENSGT00950000183101"/>
<evidence type="ECO:0000256" key="2">
    <source>
        <dbReference type="ARBA" id="ARBA00022536"/>
    </source>
</evidence>
<evidence type="ECO:0000256" key="9">
    <source>
        <dbReference type="ARBA" id="ARBA00023136"/>
    </source>
</evidence>
<evidence type="ECO:0000256" key="3">
    <source>
        <dbReference type="ARBA" id="ARBA00022553"/>
    </source>
</evidence>
<evidence type="ECO:0000313" key="20">
    <source>
        <dbReference type="Proteomes" id="UP000694544"/>
    </source>
</evidence>
<evidence type="ECO:0000256" key="17">
    <source>
        <dbReference type="SAM" id="MobiDB-lite"/>
    </source>
</evidence>
<sequence>MAARPSSLVSSGKAWGGSRKGVGSCGGQTDPNPPAALAAMGPGLLFPLLLLGALGAPESELDAEGRHVCKASSPSAELQCCPGWRQKDRECTVPICEGLDACREDEVCVKPGLCRCKPGFFGAQCNSRCPGQYWGPDCREVCACHPHGQCEPATGVCHCQPDRWGDRCEFPCACGPHGRCNPETGACRCEPGWWSPTCRRPCQCNPAAARCDQATGSCLCEPGWWGRRCSFRCSCHGSPCAQESGRCACRPGWWGPECRQPCECVRGRCSAASGQCSCPPGFRGVRCELPCPAGRYGLQCRDSCGHCKQNKPCSADTGSCEACEPGWNGTQCHQPCPPGTFGENCRQQCPHCRLGEACQPDTGHCEHCEPGWRGPRCEDPCLTGTFGEGCDSTCATCVQGACDAVTGECVCSVGYWGPSCNTSCPSGFHGNNCSVPCECPEGSCDPVSGACQLGSHSQDAALIAGILVPLLLLLLAIACCACCCWTARLDPKDRPVRDGTTMSRMKLQVWGALTSSLGSALPCGSLSSHKLPWVTVSHHDPEIPFNHSFIEPPSAGWASDDSFSSDSESGEEDEGPAYCVPPQEGMVPVAPAESSETSLAGGPFPPPEDTSTPFAIPRTSSLARAKRPSVSFAEGTKFAPQSRRGSGELSSPLRKPKRLSRGTQPGPESQETEGSTGPQVETDGASPGTASPRDSAVGRRRLPLGGRTVAERVEAIEGSVQESSGSVTTIYMLAGTPRGPEGPVRSVLRRFGSFQKGQAEPKVKSAIPKPPRRALSRNKGSPRLDSGSANQSPSSVMKEELTGALESAGTRSEEGARGLGGGIKSSGGGQELAPEDGPLVQDPQKVADEEGQEEPQYENVVPISGPPEP</sequence>
<evidence type="ECO:0000259" key="18">
    <source>
        <dbReference type="PROSITE" id="PS50026"/>
    </source>
</evidence>
<evidence type="ECO:0000256" key="8">
    <source>
        <dbReference type="ARBA" id="ARBA00022989"/>
    </source>
</evidence>
<keyword evidence="8" id="KW-1133">Transmembrane helix</keyword>
<dbReference type="SMART" id="SM00180">
    <property type="entry name" value="EGF_Lam"/>
    <property type="match status" value="6"/>
</dbReference>
<dbReference type="InterPro" id="IPR009030">
    <property type="entry name" value="Growth_fac_rcpt_cys_sf"/>
</dbReference>
<dbReference type="FunFam" id="2.170.300.10:FF:000013">
    <property type="entry name" value="Scavenger receptor class F, member 2"/>
    <property type="match status" value="1"/>
</dbReference>
<evidence type="ECO:0000256" key="15">
    <source>
        <dbReference type="ARBA" id="ARBA00083694"/>
    </source>
</evidence>
<feature type="compositionally biased region" description="Polar residues" evidence="17">
    <location>
        <begin position="609"/>
        <end position="622"/>
    </location>
</feature>
<evidence type="ECO:0000256" key="6">
    <source>
        <dbReference type="ARBA" id="ARBA00022737"/>
    </source>
</evidence>
<evidence type="ECO:0000256" key="5">
    <source>
        <dbReference type="ARBA" id="ARBA00022729"/>
    </source>
</evidence>
<comment type="subcellular location">
    <subcellularLocation>
        <location evidence="1">Membrane</location>
        <topology evidence="1">Single-pass type I membrane protein</topology>
    </subcellularLocation>
</comment>
<gene>
    <name evidence="19" type="primary">SCARF1</name>
</gene>
<dbReference type="InterPro" id="IPR042635">
    <property type="entry name" value="MEGF10/SREC1/2-like"/>
</dbReference>
<dbReference type="Ensembl" id="ENSMMST00000008242.1">
    <property type="protein sequence ID" value="ENSMMSP00000007438.1"/>
    <property type="gene ID" value="ENSMMSG00000005778.1"/>
</dbReference>
<protein>
    <recommendedName>
        <fullName evidence="14">Scavenger receptor class F member 1</fullName>
    </recommendedName>
    <alternativeName>
        <fullName evidence="15">Acetyl LDL receptor</fullName>
    </alternativeName>
</protein>
<evidence type="ECO:0000256" key="13">
    <source>
        <dbReference type="ARBA" id="ARBA00058330"/>
    </source>
</evidence>
<feature type="region of interest" description="Disordered" evidence="17">
    <location>
        <begin position="1"/>
        <end position="27"/>
    </location>
</feature>
<evidence type="ECO:0000256" key="7">
    <source>
        <dbReference type="ARBA" id="ARBA00022889"/>
    </source>
</evidence>
<feature type="compositionally biased region" description="Gly residues" evidence="17">
    <location>
        <begin position="14"/>
        <end position="26"/>
    </location>
</feature>
<dbReference type="GO" id="GO:0005044">
    <property type="term" value="F:scavenger receptor activity"/>
    <property type="evidence" value="ECO:0007669"/>
    <property type="project" value="Ensembl"/>
</dbReference>
<dbReference type="GO" id="GO:0016322">
    <property type="term" value="P:neuron remodeling"/>
    <property type="evidence" value="ECO:0007669"/>
    <property type="project" value="Ensembl"/>
</dbReference>
<dbReference type="Gene3D" id="2.10.25.10">
    <property type="entry name" value="Laminin"/>
    <property type="match status" value="1"/>
</dbReference>
<dbReference type="FunFam" id="2.10.25.10:FF:000691">
    <property type="entry name" value="Scavenger receptor class F, member 1"/>
    <property type="match status" value="1"/>
</dbReference>
<dbReference type="SMART" id="SM00181">
    <property type="entry name" value="EGF"/>
    <property type="match status" value="9"/>
</dbReference>
<keyword evidence="7" id="KW-0130">Cell adhesion</keyword>
<evidence type="ECO:0000256" key="4">
    <source>
        <dbReference type="ARBA" id="ARBA00022692"/>
    </source>
</evidence>
<feature type="domain" description="EGF-like" evidence="18">
    <location>
        <begin position="254"/>
        <end position="288"/>
    </location>
</feature>
<proteinExistence type="predicted"/>
<dbReference type="PANTHER" id="PTHR24043">
    <property type="entry name" value="SCAVENGER RECEPTOR CLASS F"/>
    <property type="match status" value="1"/>
</dbReference>
<keyword evidence="2 16" id="KW-0245">EGF-like domain</keyword>
<keyword evidence="20" id="KW-1185">Reference proteome</keyword>
<reference evidence="19" key="2">
    <citation type="submission" date="2025-09" db="UniProtKB">
        <authorList>
            <consortium name="Ensembl"/>
        </authorList>
    </citation>
    <scope>IDENTIFICATION</scope>
</reference>
<evidence type="ECO:0000256" key="14">
    <source>
        <dbReference type="ARBA" id="ARBA00069470"/>
    </source>
</evidence>
<feature type="disulfide bond" evidence="16">
    <location>
        <begin position="116"/>
        <end position="125"/>
    </location>
</feature>
<dbReference type="InterPro" id="IPR000742">
    <property type="entry name" value="EGF"/>
</dbReference>
<dbReference type="GO" id="GO:0048680">
    <property type="term" value="P:positive regulation of axon regeneration"/>
    <property type="evidence" value="ECO:0007669"/>
    <property type="project" value="Ensembl"/>
</dbReference>
<keyword evidence="4" id="KW-0812">Transmembrane</keyword>
<dbReference type="SUPFAM" id="SSF57184">
    <property type="entry name" value="Growth factor receptor domain"/>
    <property type="match status" value="1"/>
</dbReference>
<feature type="domain" description="EGF-like" evidence="18">
    <location>
        <begin position="92"/>
        <end position="126"/>
    </location>
</feature>
<dbReference type="Gene3D" id="2.170.300.10">
    <property type="entry name" value="Tie2 ligand-binding domain superfamily"/>
    <property type="match status" value="2"/>
</dbReference>
<comment type="caution">
    <text evidence="16">Lacks conserved residue(s) required for the propagation of feature annotation.</text>
</comment>
<dbReference type="FunFam" id="2.170.300.10:FF:000048">
    <property type="entry name" value="scavenger receptor class F member 1 isoform X4"/>
    <property type="match status" value="1"/>
</dbReference>
<dbReference type="InterPro" id="IPR002049">
    <property type="entry name" value="LE_dom"/>
</dbReference>
<feature type="compositionally biased region" description="Gly residues" evidence="17">
    <location>
        <begin position="817"/>
        <end position="830"/>
    </location>
</feature>
<dbReference type="Proteomes" id="UP000694544">
    <property type="component" value="Unplaced"/>
</dbReference>
<keyword evidence="11" id="KW-0675">Receptor</keyword>
<organism evidence="19 20">
    <name type="scientific">Moschus moschiferus</name>
    <name type="common">Siberian musk deer</name>
    <name type="synonym">Moschus sibiricus</name>
    <dbReference type="NCBI Taxonomy" id="68415"/>
    <lineage>
        <taxon>Eukaryota</taxon>
        <taxon>Metazoa</taxon>
        <taxon>Chordata</taxon>
        <taxon>Craniata</taxon>
        <taxon>Vertebrata</taxon>
        <taxon>Euteleostomi</taxon>
        <taxon>Mammalia</taxon>
        <taxon>Eutheria</taxon>
        <taxon>Laurasiatheria</taxon>
        <taxon>Artiodactyla</taxon>
        <taxon>Ruminantia</taxon>
        <taxon>Pecora</taxon>
        <taxon>Moschidae</taxon>
        <taxon>Moschus</taxon>
    </lineage>
</organism>
<dbReference type="AlphaFoldDB" id="A0A8C6CWM6"/>
<name>A0A8C6CWM6_MOSMO</name>
<dbReference type="GO" id="GO:0016358">
    <property type="term" value="P:dendrite development"/>
    <property type="evidence" value="ECO:0007669"/>
    <property type="project" value="Ensembl"/>
</dbReference>
<keyword evidence="3" id="KW-0597">Phosphoprotein</keyword>
<keyword evidence="12" id="KW-0325">Glycoprotein</keyword>
<accession>A0A8C6CWM6</accession>
<evidence type="ECO:0000313" key="19">
    <source>
        <dbReference type="Ensembl" id="ENSMMSP00000007438.1"/>
    </source>
</evidence>
<evidence type="ECO:0000256" key="10">
    <source>
        <dbReference type="ARBA" id="ARBA00023157"/>
    </source>
</evidence>
<dbReference type="GO" id="GO:0030169">
    <property type="term" value="F:low-density lipoprotein particle binding"/>
    <property type="evidence" value="ECO:0007669"/>
    <property type="project" value="Ensembl"/>
</dbReference>
<dbReference type="GO" id="GO:0005886">
    <property type="term" value="C:plasma membrane"/>
    <property type="evidence" value="ECO:0007669"/>
    <property type="project" value="UniProtKB-ARBA"/>
</dbReference>
<reference evidence="19" key="1">
    <citation type="submission" date="2025-08" db="UniProtKB">
        <authorList>
            <consortium name="Ensembl"/>
        </authorList>
    </citation>
    <scope>IDENTIFICATION</scope>
</reference>
<keyword evidence="6" id="KW-0677">Repeat</keyword>
<dbReference type="PRINTS" id="PR00011">
    <property type="entry name" value="EGFLAMININ"/>
</dbReference>
<dbReference type="PROSITE" id="PS50026">
    <property type="entry name" value="EGF_3"/>
    <property type="match status" value="2"/>
</dbReference>
<dbReference type="GO" id="GO:0007157">
    <property type="term" value="P:heterophilic cell-cell adhesion via plasma membrane cell adhesion molecules"/>
    <property type="evidence" value="ECO:0007669"/>
    <property type="project" value="TreeGrafter"/>
</dbReference>
<evidence type="ECO:0000256" key="11">
    <source>
        <dbReference type="ARBA" id="ARBA00023170"/>
    </source>
</evidence>
<dbReference type="FunFam" id="2.170.300.10:FF:000047">
    <property type="entry name" value="Scavenger receptor class F member 1 isoform 1"/>
    <property type="match status" value="1"/>
</dbReference>
<evidence type="ECO:0000256" key="16">
    <source>
        <dbReference type="PROSITE-ProRule" id="PRU00076"/>
    </source>
</evidence>
<comment type="function">
    <text evidence="13">Mediates the binding and degradation of acetylated low density lipoprotein (Ac-LDL). Mediates heterophilic interactions, suggesting a function as adhesion protein. Plays a role in the regulation of neurite-like outgrowth.</text>
</comment>
<dbReference type="Pfam" id="PF00053">
    <property type="entry name" value="EGF_laminin"/>
    <property type="match status" value="2"/>
</dbReference>
<feature type="region of interest" description="Disordered" evidence="17">
    <location>
        <begin position="556"/>
        <end position="708"/>
    </location>
</feature>
<dbReference type="PANTHER" id="PTHR24043:SF0">
    <property type="entry name" value="SCAVENGER RECEPTOR CLASS F MEMBER 1"/>
    <property type="match status" value="1"/>
</dbReference>
<dbReference type="FunFam" id="2.170.300.10:FF:000041">
    <property type="entry name" value="Tyrosine protein kinase receptor tie-1, putative"/>
    <property type="match status" value="1"/>
</dbReference>
<keyword evidence="10 16" id="KW-1015">Disulfide bond</keyword>
<keyword evidence="9" id="KW-0472">Membrane</keyword>